<sequence length="278" mass="31185">MSAVKDSLDVLNQKYDIFIVGEGNVGISSFLYSYIYKEYVEDSELEVEELLTKTVWRGSRSYDISILGGSATQEYYLSSRKQQIKNTTALVFAYSISDRNSFAELEYLYERTMVLRGDSPPFSIVGLRADIEAERQVAYEEGYSLCERLGGVHFQECSAKDDIGVNEAFDPIIDAVLSLKFDKSNKKKNSITNKLGNTSKIKSVATTNAISKAASKLNKTNDHESLDDKKNQDNESRQVNQALSTSTSASLARGNRRNNYILPEHKKDLKKQGCCIIM</sequence>
<feature type="compositionally biased region" description="Low complexity" evidence="3">
    <location>
        <begin position="242"/>
        <end position="252"/>
    </location>
</feature>
<reference evidence="4 5" key="1">
    <citation type="submission" date="2015-11" db="EMBL/GenBank/DDBJ databases">
        <title>The genome of Debaryomyces fabryi.</title>
        <authorList>
            <person name="Tafer H."/>
            <person name="Lopandic K."/>
        </authorList>
    </citation>
    <scope>NUCLEOTIDE SEQUENCE [LARGE SCALE GENOMIC DNA]</scope>
    <source>
        <strain evidence="4 5">CBS 789</strain>
    </source>
</reference>
<dbReference type="EMBL" id="LMYN01000056">
    <property type="protein sequence ID" value="KSA01327.1"/>
    <property type="molecule type" value="Genomic_DNA"/>
</dbReference>
<dbReference type="GO" id="GO:0016020">
    <property type="term" value="C:membrane"/>
    <property type="evidence" value="ECO:0007669"/>
    <property type="project" value="InterPro"/>
</dbReference>
<evidence type="ECO:0000313" key="4">
    <source>
        <dbReference type="EMBL" id="KSA01327.1"/>
    </source>
</evidence>
<evidence type="ECO:0000256" key="1">
    <source>
        <dbReference type="ARBA" id="ARBA00022741"/>
    </source>
</evidence>
<dbReference type="SMART" id="SM00173">
    <property type="entry name" value="RAS"/>
    <property type="match status" value="1"/>
</dbReference>
<dbReference type="PANTHER" id="PTHR24070">
    <property type="entry name" value="RAS, DI-RAS, AND RHEB FAMILY MEMBERS OF SMALL GTPASE SUPERFAMILY"/>
    <property type="match status" value="1"/>
</dbReference>
<dbReference type="Gene3D" id="3.40.50.300">
    <property type="entry name" value="P-loop containing nucleotide triphosphate hydrolases"/>
    <property type="match status" value="1"/>
</dbReference>
<dbReference type="GeneID" id="26839901"/>
<organism evidence="4 5">
    <name type="scientific">Debaryomyces fabryi</name>
    <dbReference type="NCBI Taxonomy" id="58627"/>
    <lineage>
        <taxon>Eukaryota</taxon>
        <taxon>Fungi</taxon>
        <taxon>Dikarya</taxon>
        <taxon>Ascomycota</taxon>
        <taxon>Saccharomycotina</taxon>
        <taxon>Pichiomycetes</taxon>
        <taxon>Debaryomycetaceae</taxon>
        <taxon>Debaryomyces</taxon>
    </lineage>
</organism>
<protein>
    <submittedName>
        <fullName evidence="4">Uncharacterized protein</fullName>
    </submittedName>
</protein>
<dbReference type="InterPro" id="IPR020849">
    <property type="entry name" value="Small_GTPase_Ras-type"/>
</dbReference>
<keyword evidence="2" id="KW-0342">GTP-binding</keyword>
<dbReference type="AlphaFoldDB" id="A0A0V1PZG5"/>
<dbReference type="SMART" id="SM00174">
    <property type="entry name" value="RHO"/>
    <property type="match status" value="1"/>
</dbReference>
<proteinExistence type="predicted"/>
<dbReference type="PRINTS" id="PR00449">
    <property type="entry name" value="RASTRNSFRMNG"/>
</dbReference>
<keyword evidence="1" id="KW-0547">Nucleotide-binding</keyword>
<dbReference type="GO" id="GO:0005525">
    <property type="term" value="F:GTP binding"/>
    <property type="evidence" value="ECO:0007669"/>
    <property type="project" value="UniProtKB-KW"/>
</dbReference>
<evidence type="ECO:0000313" key="5">
    <source>
        <dbReference type="Proteomes" id="UP000054251"/>
    </source>
</evidence>
<accession>A0A0V1PZG5</accession>
<dbReference type="Proteomes" id="UP000054251">
    <property type="component" value="Unassembled WGS sequence"/>
</dbReference>
<dbReference type="RefSeq" id="XP_015467429.1">
    <property type="nucleotide sequence ID" value="XM_015611721.1"/>
</dbReference>
<dbReference type="PROSITE" id="PS51421">
    <property type="entry name" value="RAS"/>
    <property type="match status" value="1"/>
</dbReference>
<name>A0A0V1PZG5_9ASCO</name>
<dbReference type="PROSITE" id="PS51419">
    <property type="entry name" value="RAB"/>
    <property type="match status" value="1"/>
</dbReference>
<evidence type="ECO:0000256" key="3">
    <source>
        <dbReference type="SAM" id="MobiDB-lite"/>
    </source>
</evidence>
<keyword evidence="5" id="KW-1185">Reference proteome</keyword>
<comment type="caution">
    <text evidence="4">The sequence shown here is derived from an EMBL/GenBank/DDBJ whole genome shotgun (WGS) entry which is preliminary data.</text>
</comment>
<dbReference type="Pfam" id="PF00071">
    <property type="entry name" value="Ras"/>
    <property type="match status" value="1"/>
</dbReference>
<feature type="region of interest" description="Disordered" evidence="3">
    <location>
        <begin position="214"/>
        <end position="264"/>
    </location>
</feature>
<dbReference type="InterPro" id="IPR027417">
    <property type="entry name" value="P-loop_NTPase"/>
</dbReference>
<dbReference type="GO" id="GO:0003924">
    <property type="term" value="F:GTPase activity"/>
    <property type="evidence" value="ECO:0007669"/>
    <property type="project" value="InterPro"/>
</dbReference>
<dbReference type="OrthoDB" id="265044at2759"/>
<dbReference type="SUPFAM" id="SSF52540">
    <property type="entry name" value="P-loop containing nucleoside triphosphate hydrolases"/>
    <property type="match status" value="1"/>
</dbReference>
<dbReference type="SMART" id="SM00175">
    <property type="entry name" value="RAB"/>
    <property type="match status" value="1"/>
</dbReference>
<dbReference type="GO" id="GO:0007165">
    <property type="term" value="P:signal transduction"/>
    <property type="evidence" value="ECO:0007669"/>
    <property type="project" value="InterPro"/>
</dbReference>
<feature type="compositionally biased region" description="Basic and acidic residues" evidence="3">
    <location>
        <begin position="219"/>
        <end position="236"/>
    </location>
</feature>
<dbReference type="InterPro" id="IPR001806">
    <property type="entry name" value="Small_GTPase"/>
</dbReference>
<gene>
    <name evidence="4" type="ORF">AC631_02892</name>
</gene>
<evidence type="ECO:0000256" key="2">
    <source>
        <dbReference type="ARBA" id="ARBA00023134"/>
    </source>
</evidence>